<keyword evidence="1" id="KW-0732">Signal</keyword>
<reference evidence="2 3" key="1">
    <citation type="submission" date="2014-03" db="EMBL/GenBank/DDBJ databases">
        <title>Draft Genome Sequences of Four Burkholderia Strains.</title>
        <authorList>
            <person name="Liu X.Y."/>
            <person name="Li C.X."/>
            <person name="Xu J.H."/>
        </authorList>
    </citation>
    <scope>NUCLEOTIDE SEQUENCE [LARGE SCALE GENOMIC DNA]</scope>
    <source>
        <strain evidence="2 3">DSM 50014</strain>
    </source>
</reference>
<organism evidence="2 3">
    <name type="scientific">Caballeronia glathei</name>
    <dbReference type="NCBI Taxonomy" id="60547"/>
    <lineage>
        <taxon>Bacteria</taxon>
        <taxon>Pseudomonadati</taxon>
        <taxon>Pseudomonadota</taxon>
        <taxon>Betaproteobacteria</taxon>
        <taxon>Burkholderiales</taxon>
        <taxon>Burkholderiaceae</taxon>
        <taxon>Caballeronia</taxon>
    </lineage>
</organism>
<dbReference type="Proteomes" id="UP000027466">
    <property type="component" value="Unassembled WGS sequence"/>
</dbReference>
<evidence type="ECO:0000313" key="3">
    <source>
        <dbReference type="Proteomes" id="UP000027466"/>
    </source>
</evidence>
<evidence type="ECO:0000313" key="2">
    <source>
        <dbReference type="EMBL" id="KDR39272.1"/>
    </source>
</evidence>
<dbReference type="RefSeq" id="WP_035938682.1">
    <property type="nucleotide sequence ID" value="NZ_CADFFX010000017.1"/>
</dbReference>
<evidence type="ECO:0000256" key="1">
    <source>
        <dbReference type="SAM" id="SignalP"/>
    </source>
</evidence>
<gene>
    <name evidence="2" type="ORF">BG61_33575</name>
</gene>
<protein>
    <recommendedName>
        <fullName evidence="4">DUF4148 domain-containing protein</fullName>
    </recommendedName>
</protein>
<name>A0A069PFK5_9BURK</name>
<feature type="chain" id="PRO_5007372093" description="DUF4148 domain-containing protein" evidence="1">
    <location>
        <begin position="23"/>
        <end position="103"/>
    </location>
</feature>
<dbReference type="AlphaFoldDB" id="A0A069PFK5"/>
<proteinExistence type="predicted"/>
<feature type="signal peptide" evidence="1">
    <location>
        <begin position="1"/>
        <end position="22"/>
    </location>
</feature>
<keyword evidence="3" id="KW-1185">Reference proteome</keyword>
<sequence length="103" mass="11466">MKHSPKIWPMISALTFSLAGCAASGTPEGTAHLSPTECRDLAARRSNAPVTPERNRSELAALEKAGYDPFRSFDPYYPDDLQAAQRQVDRWYQTDCQQTPPPN</sequence>
<dbReference type="PROSITE" id="PS51257">
    <property type="entry name" value="PROKAR_LIPOPROTEIN"/>
    <property type="match status" value="1"/>
</dbReference>
<dbReference type="EMBL" id="JFHC01000062">
    <property type="protein sequence ID" value="KDR39272.1"/>
    <property type="molecule type" value="Genomic_DNA"/>
</dbReference>
<comment type="caution">
    <text evidence="2">The sequence shown here is derived from an EMBL/GenBank/DDBJ whole genome shotgun (WGS) entry which is preliminary data.</text>
</comment>
<evidence type="ECO:0008006" key="4">
    <source>
        <dbReference type="Google" id="ProtNLM"/>
    </source>
</evidence>
<accession>A0A069PFK5</accession>